<keyword evidence="3" id="KW-1185">Reference proteome</keyword>
<evidence type="ECO:0000313" key="2">
    <source>
        <dbReference type="EMBL" id="MBB5598834.1"/>
    </source>
</evidence>
<dbReference type="RefSeq" id="WP_183643118.1">
    <property type="nucleotide sequence ID" value="NZ_CANLFI010000012.1"/>
</dbReference>
<dbReference type="PANTHER" id="PTHR35908">
    <property type="entry name" value="HYPOTHETICAL FUSION PROTEIN"/>
    <property type="match status" value="1"/>
</dbReference>
<dbReference type="PROSITE" id="PS51819">
    <property type="entry name" value="VOC"/>
    <property type="match status" value="1"/>
</dbReference>
<protein>
    <submittedName>
        <fullName evidence="2">Putative enzyme related to lactoylglutathione lyase</fullName>
    </submittedName>
</protein>
<dbReference type="AlphaFoldDB" id="A0A7W9DBT1"/>
<dbReference type="InterPro" id="IPR037523">
    <property type="entry name" value="VOC_core"/>
</dbReference>
<organism evidence="2 3">
    <name type="scientific">Neomicrococcus lactis</name>
    <dbReference type="NCBI Taxonomy" id="732241"/>
    <lineage>
        <taxon>Bacteria</taxon>
        <taxon>Bacillati</taxon>
        <taxon>Actinomycetota</taxon>
        <taxon>Actinomycetes</taxon>
        <taxon>Micrococcales</taxon>
        <taxon>Micrococcaceae</taxon>
        <taxon>Neomicrococcus</taxon>
    </lineage>
</organism>
<evidence type="ECO:0000259" key="1">
    <source>
        <dbReference type="PROSITE" id="PS51819"/>
    </source>
</evidence>
<accession>A0A7W9DBT1</accession>
<gene>
    <name evidence="2" type="ORF">BKA12_001914</name>
</gene>
<proteinExistence type="predicted"/>
<name>A0A7W9DBT1_9MICC</name>
<evidence type="ECO:0000313" key="3">
    <source>
        <dbReference type="Proteomes" id="UP000523863"/>
    </source>
</evidence>
<dbReference type="Proteomes" id="UP000523863">
    <property type="component" value="Unassembled WGS sequence"/>
</dbReference>
<sequence length="122" mass="13351">MKILGMIPALDTDDLETESSFWAKVLGGEVDRGGDEDWHAVLVDGKQKLGMQLVKNHQRPEWPDGPQRTQVHLDLYVEDLDAAEAEILSYGATALGGPTQDGTEGFRVYADPAGHPFCLCRA</sequence>
<dbReference type="GO" id="GO:0016829">
    <property type="term" value="F:lyase activity"/>
    <property type="evidence" value="ECO:0007669"/>
    <property type="project" value="UniProtKB-KW"/>
</dbReference>
<feature type="domain" description="VOC" evidence="1">
    <location>
        <begin position="3"/>
        <end position="122"/>
    </location>
</feature>
<comment type="caution">
    <text evidence="2">The sequence shown here is derived from an EMBL/GenBank/DDBJ whole genome shotgun (WGS) entry which is preliminary data.</text>
</comment>
<keyword evidence="2" id="KW-0456">Lyase</keyword>
<dbReference type="InterPro" id="IPR041581">
    <property type="entry name" value="Glyoxalase_6"/>
</dbReference>
<dbReference type="PANTHER" id="PTHR35908:SF1">
    <property type="entry name" value="CONSERVED PROTEIN"/>
    <property type="match status" value="1"/>
</dbReference>
<dbReference type="SUPFAM" id="SSF54593">
    <property type="entry name" value="Glyoxalase/Bleomycin resistance protein/Dihydroxybiphenyl dioxygenase"/>
    <property type="match status" value="1"/>
</dbReference>
<dbReference type="EMBL" id="JACHBL010000001">
    <property type="protein sequence ID" value="MBB5598834.1"/>
    <property type="molecule type" value="Genomic_DNA"/>
</dbReference>
<dbReference type="InterPro" id="IPR029068">
    <property type="entry name" value="Glyas_Bleomycin-R_OHBP_Dase"/>
</dbReference>
<reference evidence="2 3" key="1">
    <citation type="submission" date="2020-08" db="EMBL/GenBank/DDBJ databases">
        <title>Sequencing the genomes of 1000 actinobacteria strains.</title>
        <authorList>
            <person name="Klenk H.-P."/>
        </authorList>
    </citation>
    <scope>NUCLEOTIDE SEQUENCE [LARGE SCALE GENOMIC DNA]</scope>
    <source>
        <strain evidence="2 3">DSM 23694</strain>
    </source>
</reference>
<dbReference type="Gene3D" id="3.10.180.10">
    <property type="entry name" value="2,3-Dihydroxybiphenyl 1,2-Dioxygenase, domain 1"/>
    <property type="match status" value="1"/>
</dbReference>
<dbReference type="Pfam" id="PF18029">
    <property type="entry name" value="Glyoxalase_6"/>
    <property type="match status" value="1"/>
</dbReference>